<gene>
    <name evidence="5" type="ORF">SAMN04515673_1075</name>
</gene>
<dbReference type="GO" id="GO:0006487">
    <property type="term" value="P:protein N-linked glycosylation"/>
    <property type="evidence" value="ECO:0007669"/>
    <property type="project" value="TreeGrafter"/>
</dbReference>
<dbReference type="GO" id="GO:0004573">
    <property type="term" value="F:Glc3Man9GlcNAc2 oligosaccharide glucosidase activity"/>
    <property type="evidence" value="ECO:0007669"/>
    <property type="project" value="InterPro"/>
</dbReference>
<dbReference type="GO" id="GO:0009311">
    <property type="term" value="P:oligosaccharide metabolic process"/>
    <property type="evidence" value="ECO:0007669"/>
    <property type="project" value="InterPro"/>
</dbReference>
<dbReference type="RefSeq" id="WP_092080682.1">
    <property type="nucleotide sequence ID" value="NZ_FOYI01000007.1"/>
</dbReference>
<proteinExistence type="inferred from homology"/>
<dbReference type="PANTHER" id="PTHR10412">
    <property type="entry name" value="MANNOSYL-OLIGOSACCHARIDE GLUCOSIDASE"/>
    <property type="match status" value="1"/>
</dbReference>
<dbReference type="InterPro" id="IPR012341">
    <property type="entry name" value="6hp_glycosidase-like_sf"/>
</dbReference>
<evidence type="ECO:0000256" key="1">
    <source>
        <dbReference type="ARBA" id="ARBA00010833"/>
    </source>
</evidence>
<evidence type="ECO:0000313" key="5">
    <source>
        <dbReference type="EMBL" id="SFR12043.1"/>
    </source>
</evidence>
<dbReference type="OrthoDB" id="9781878at2"/>
<evidence type="ECO:0000256" key="3">
    <source>
        <dbReference type="ARBA" id="ARBA00023295"/>
    </source>
</evidence>
<name>A0A1I6E2V2_9RHOB</name>
<organism evidence="5 6">
    <name type="scientific">Poseidonocella sedimentorum</name>
    <dbReference type="NCBI Taxonomy" id="871652"/>
    <lineage>
        <taxon>Bacteria</taxon>
        <taxon>Pseudomonadati</taxon>
        <taxon>Pseudomonadota</taxon>
        <taxon>Alphaproteobacteria</taxon>
        <taxon>Rhodobacterales</taxon>
        <taxon>Roseobacteraceae</taxon>
        <taxon>Poseidonocella</taxon>
    </lineage>
</organism>
<dbReference type="InterPro" id="IPR008928">
    <property type="entry name" value="6-hairpin_glycosidase_sf"/>
</dbReference>
<protein>
    <submittedName>
        <fullName evidence="5">Trehalase</fullName>
    </submittedName>
</protein>
<dbReference type="EMBL" id="FOYI01000007">
    <property type="protein sequence ID" value="SFR12043.1"/>
    <property type="molecule type" value="Genomic_DNA"/>
</dbReference>
<dbReference type="Pfam" id="PF22422">
    <property type="entry name" value="MGH1-like_GH"/>
    <property type="match status" value="1"/>
</dbReference>
<dbReference type="PANTHER" id="PTHR10412:SF11">
    <property type="entry name" value="MANNOSYL-OLIGOSACCHARIDE GLUCOSIDASE"/>
    <property type="match status" value="1"/>
</dbReference>
<keyword evidence="3" id="KW-0326">Glycosidase</keyword>
<sequence length="426" mass="47699">MQKHEMIAHARQVMADNDRGTYTVPTHGLYPFQWNWDSALSALGFAQFDEPRAWTEIETLLAHQWEDGMVPHIIFHTPDDGYFPGPEVWGTERPVPTTGITQPPVAGFAVARIHARARDKALADTQARALLPRIHAWHQWFYRARDPKGTGLVALLHPWESGRDNSVDWDAAFTRVPTEGVGEFTRRDTTHANPAHRPTDEQYKRYIWLVKKFRSLGWDNSKLHDASPFQVVDPGFNAILIRACQEVAELAERLDMPQIAAESRVMAEAGVAAMETLWNEDLGQYLCLDRTTGAQIDSPSIGGILAVFAPIPKHRAAGISARLKVLAESCEYLIPSHDPTAPEFEGLRYWRGPVWLIVNYMVADGLARAGEPEMIGRIMGDCLRLIETSGFAEYHDPITADPCGGAHFTWTAAMIIEILHSYDFAA</sequence>
<dbReference type="STRING" id="871652.SAMN04515673_1075"/>
<accession>A0A1I6E2V2</accession>
<dbReference type="AlphaFoldDB" id="A0A1I6E2V2"/>
<comment type="similarity">
    <text evidence="1">Belongs to the glycosyl hydrolase 63 family.</text>
</comment>
<keyword evidence="6" id="KW-1185">Reference proteome</keyword>
<evidence type="ECO:0000256" key="2">
    <source>
        <dbReference type="ARBA" id="ARBA00022801"/>
    </source>
</evidence>
<keyword evidence="2" id="KW-0378">Hydrolase</keyword>
<dbReference type="Proteomes" id="UP000199302">
    <property type="component" value="Unassembled WGS sequence"/>
</dbReference>
<feature type="domain" description="Mannosylglycerate hydrolase MGH1-like glycoside hydrolase" evidence="4">
    <location>
        <begin position="30"/>
        <end position="411"/>
    </location>
</feature>
<dbReference type="SUPFAM" id="SSF48208">
    <property type="entry name" value="Six-hairpin glycosidases"/>
    <property type="match status" value="1"/>
</dbReference>
<dbReference type="Gene3D" id="1.50.10.10">
    <property type="match status" value="1"/>
</dbReference>
<dbReference type="InterPro" id="IPR004888">
    <property type="entry name" value="Glycoside_hydrolase_63"/>
</dbReference>
<reference evidence="5 6" key="1">
    <citation type="submission" date="2016-10" db="EMBL/GenBank/DDBJ databases">
        <authorList>
            <person name="de Groot N.N."/>
        </authorList>
    </citation>
    <scope>NUCLEOTIDE SEQUENCE [LARGE SCALE GENOMIC DNA]</scope>
    <source>
        <strain evidence="6">KMM 9023,NRIC 0796,JCM 17311,KCTC 23692</strain>
    </source>
</reference>
<evidence type="ECO:0000313" key="6">
    <source>
        <dbReference type="Proteomes" id="UP000199302"/>
    </source>
</evidence>
<dbReference type="InterPro" id="IPR054491">
    <property type="entry name" value="MGH1-like_GH"/>
</dbReference>
<evidence type="ECO:0000259" key="4">
    <source>
        <dbReference type="Pfam" id="PF22422"/>
    </source>
</evidence>